<feature type="transmembrane region" description="Helical" evidence="1">
    <location>
        <begin position="383"/>
        <end position="403"/>
    </location>
</feature>
<keyword evidence="1" id="KW-0812">Transmembrane</keyword>
<dbReference type="EMBL" id="BMFT01000005">
    <property type="protein sequence ID" value="GGH38326.1"/>
    <property type="molecule type" value="Genomic_DNA"/>
</dbReference>
<evidence type="ECO:0000313" key="2">
    <source>
        <dbReference type="EMBL" id="GGH38326.1"/>
    </source>
</evidence>
<evidence type="ECO:0000313" key="3">
    <source>
        <dbReference type="Proteomes" id="UP000659344"/>
    </source>
</evidence>
<comment type="caution">
    <text evidence="2">The sequence shown here is derived from an EMBL/GenBank/DDBJ whole genome shotgun (WGS) entry which is preliminary data.</text>
</comment>
<proteinExistence type="predicted"/>
<feature type="transmembrane region" description="Helical" evidence="1">
    <location>
        <begin position="177"/>
        <end position="195"/>
    </location>
</feature>
<dbReference type="InterPro" id="IPR010288">
    <property type="entry name" value="EcsB_ABC"/>
</dbReference>
<protein>
    <recommendedName>
        <fullName evidence="4">ABC-2 type transport system permease protein</fullName>
    </recommendedName>
</protein>
<name>A0ABQ1YV80_9BACL</name>
<dbReference type="RefSeq" id="WP_188542258.1">
    <property type="nucleotide sequence ID" value="NZ_BMFT01000005.1"/>
</dbReference>
<keyword evidence="3" id="KW-1185">Reference proteome</keyword>
<dbReference type="Pfam" id="PF05975">
    <property type="entry name" value="EcsB"/>
    <property type="match status" value="1"/>
</dbReference>
<evidence type="ECO:0000256" key="1">
    <source>
        <dbReference type="SAM" id="Phobius"/>
    </source>
</evidence>
<feature type="transmembrane region" description="Helical" evidence="1">
    <location>
        <begin position="316"/>
        <end position="333"/>
    </location>
</feature>
<feature type="transmembrane region" description="Helical" evidence="1">
    <location>
        <begin position="31"/>
        <end position="53"/>
    </location>
</feature>
<organism evidence="2 3">
    <name type="scientific">Paenibacillus segetis</name>
    <dbReference type="NCBI Taxonomy" id="1325360"/>
    <lineage>
        <taxon>Bacteria</taxon>
        <taxon>Bacillati</taxon>
        <taxon>Bacillota</taxon>
        <taxon>Bacilli</taxon>
        <taxon>Bacillales</taxon>
        <taxon>Paenibacillaceae</taxon>
        <taxon>Paenibacillus</taxon>
    </lineage>
</organism>
<dbReference type="Proteomes" id="UP000659344">
    <property type="component" value="Unassembled WGS sequence"/>
</dbReference>
<gene>
    <name evidence="2" type="ORF">GCM10008013_46300</name>
</gene>
<feature type="transmembrane region" description="Helical" evidence="1">
    <location>
        <begin position="110"/>
        <end position="132"/>
    </location>
</feature>
<accession>A0ABQ1YV80</accession>
<feature type="transmembrane region" description="Helical" evidence="1">
    <location>
        <begin position="293"/>
        <end position="310"/>
    </location>
</feature>
<feature type="transmembrane region" description="Helical" evidence="1">
    <location>
        <begin position="73"/>
        <end position="98"/>
    </location>
</feature>
<feature type="transmembrane region" description="Helical" evidence="1">
    <location>
        <begin position="201"/>
        <end position="219"/>
    </location>
</feature>
<evidence type="ECO:0008006" key="4">
    <source>
        <dbReference type="Google" id="ProtNLM"/>
    </source>
</evidence>
<keyword evidence="1" id="KW-1133">Transmembrane helix</keyword>
<keyword evidence="1" id="KW-0472">Membrane</keyword>
<reference evidence="3" key="1">
    <citation type="journal article" date="2019" name="Int. J. Syst. Evol. Microbiol.">
        <title>The Global Catalogue of Microorganisms (GCM) 10K type strain sequencing project: providing services to taxonomists for standard genome sequencing and annotation.</title>
        <authorList>
            <consortium name="The Broad Institute Genomics Platform"/>
            <consortium name="The Broad Institute Genome Sequencing Center for Infectious Disease"/>
            <person name="Wu L."/>
            <person name="Ma J."/>
        </authorList>
    </citation>
    <scope>NUCLEOTIDE SEQUENCE [LARGE SCALE GENOMIC DNA]</scope>
    <source>
        <strain evidence="3">CGMCC 1.12769</strain>
    </source>
</reference>
<feature type="transmembrane region" description="Helical" evidence="1">
    <location>
        <begin position="354"/>
        <end position="377"/>
    </location>
</feature>
<sequence>MTKPQLTTTHKLFVRRGRDFIGKQYRALNAIIDWIVMLYIGIPGILLFARVYYSLWREDLPTWLLQMPYSTVPLVMMGLIYFGGGLILYLEAADVLFLRQQQRWIKGVMLRGVVSSIVYQGILFGVGIAVMLPLLQRVYGMNISAVLSLYFATLSVKCIQIFLENVIGIMLKGWKRAVVLYLATAFIAAGFVAWVMNGTMYFGVILLLCIMITIVLGWFRFRMKGRFEAEVREDERQKTKLTGILLLGAVDRPTAIRSRPILFQHSNALFPSRSPEMRVTELVVKSFLRGKDTAGYVIFTLLGFVGVQLPPSPVNIFLFILLLFLLCYWLNSYRRYFFSRELMKILPLGTDMEYRTAVPTLRIMLFPAVLCMSAGMWLSLYPFGWGILLSIPCALLITWWLGAAPWKSFLKRKF</sequence>